<keyword evidence="3" id="KW-0378">Hydrolase</keyword>
<dbReference type="PANTHER" id="PTHR11124">
    <property type="entry name" value="VACUOLAR SORTING PROTEIN VPS29"/>
    <property type="match status" value="1"/>
</dbReference>
<evidence type="ECO:0000313" key="6">
    <source>
        <dbReference type="EMBL" id="GAA6409939.1"/>
    </source>
</evidence>
<dbReference type="RefSeq" id="WP_390408025.1">
    <property type="nucleotide sequence ID" value="NZ_BAABYW010000001.1"/>
</dbReference>
<evidence type="ECO:0000256" key="2">
    <source>
        <dbReference type="ARBA" id="ARBA00022723"/>
    </source>
</evidence>
<dbReference type="InterPro" id="IPR000979">
    <property type="entry name" value="Phosphodiesterase_MJ0936/Vps29"/>
</dbReference>
<keyword evidence="7" id="KW-1185">Reference proteome</keyword>
<comment type="caution">
    <text evidence="6">The sequence shown here is derived from an EMBL/GenBank/DDBJ whole genome shotgun (WGS) entry which is preliminary data.</text>
</comment>
<reference evidence="6 7" key="1">
    <citation type="submission" date="2024-04" db="EMBL/GenBank/DDBJ databases">
        <title>Defined microbial consortia suppress multidrug-resistant proinflammatory Enterobacteriaceae via ecological control.</title>
        <authorList>
            <person name="Furuichi M."/>
            <person name="Kawaguchi T."/>
            <person name="Pust M."/>
            <person name="Yasuma K."/>
            <person name="Plichta D."/>
            <person name="Hasegawa N."/>
            <person name="Ohya T."/>
            <person name="Bhattarai S."/>
            <person name="Sasajima S."/>
            <person name="Aoto Y."/>
            <person name="Tuganbaev T."/>
            <person name="Yaginuma M."/>
            <person name="Ueda M."/>
            <person name="Okahashi N."/>
            <person name="Amafuji K."/>
            <person name="Kiridooshi Y."/>
            <person name="Sugita K."/>
            <person name="Strazar M."/>
            <person name="Skelly A."/>
            <person name="Suda W."/>
            <person name="Hattori M."/>
            <person name="Nakamoto N."/>
            <person name="Caballero S."/>
            <person name="Norman J."/>
            <person name="Olle B."/>
            <person name="Tanoue T."/>
            <person name="Arita M."/>
            <person name="Bucci V."/>
            <person name="Atarashi K."/>
            <person name="Xavier R."/>
            <person name="Honda K."/>
        </authorList>
    </citation>
    <scope>NUCLEOTIDE SEQUENCE [LARGE SCALE GENOMIC DNA]</scope>
    <source>
        <strain evidence="7">k04-0078-D8-1</strain>
    </source>
</reference>
<dbReference type="InterPro" id="IPR020935">
    <property type="entry name" value="PdiEstase_YfcE_CS"/>
</dbReference>
<dbReference type="NCBIfam" id="TIGR00040">
    <property type="entry name" value="yfcE"/>
    <property type="match status" value="1"/>
</dbReference>
<organism evidence="6 7">
    <name type="scientific">Blautia hominis</name>
    <dbReference type="NCBI Taxonomy" id="2025493"/>
    <lineage>
        <taxon>Bacteria</taxon>
        <taxon>Bacillati</taxon>
        <taxon>Bacillota</taxon>
        <taxon>Clostridia</taxon>
        <taxon>Lachnospirales</taxon>
        <taxon>Lachnospiraceae</taxon>
        <taxon>Blautia</taxon>
    </lineage>
</organism>
<proteinExistence type="inferred from homology"/>
<gene>
    <name evidence="6" type="ORF">K040078D81_40560</name>
</gene>
<name>A0ABQ0BET6_9FIRM</name>
<dbReference type="InterPro" id="IPR024654">
    <property type="entry name" value="Calcineurin-like_PHP_lpxH"/>
</dbReference>
<feature type="domain" description="Calcineurin-like phosphoesterase" evidence="5">
    <location>
        <begin position="1"/>
        <end position="136"/>
    </location>
</feature>
<evidence type="ECO:0000256" key="4">
    <source>
        <dbReference type="RuleBase" id="RU362039"/>
    </source>
</evidence>
<dbReference type="Gene3D" id="3.60.21.10">
    <property type="match status" value="1"/>
</dbReference>
<comment type="similarity">
    <text evidence="1 4">Belongs to the metallophosphoesterase superfamily. YfcE family.</text>
</comment>
<protein>
    <recommendedName>
        <fullName evidence="4">Phosphoesterase</fullName>
        <ecNumber evidence="4">3.1.4.-</ecNumber>
    </recommendedName>
</protein>
<dbReference type="SUPFAM" id="SSF56300">
    <property type="entry name" value="Metallo-dependent phosphatases"/>
    <property type="match status" value="1"/>
</dbReference>
<evidence type="ECO:0000313" key="7">
    <source>
        <dbReference type="Proteomes" id="UP001600943"/>
    </source>
</evidence>
<dbReference type="Proteomes" id="UP001600943">
    <property type="component" value="Unassembled WGS sequence"/>
</dbReference>
<accession>A0ABQ0BET6</accession>
<dbReference type="PROSITE" id="PS01269">
    <property type="entry name" value="UPF0025"/>
    <property type="match status" value="1"/>
</dbReference>
<dbReference type="Pfam" id="PF12850">
    <property type="entry name" value="Metallophos_2"/>
    <property type="match status" value="1"/>
</dbReference>
<dbReference type="EMBL" id="BAABYW010000001">
    <property type="protein sequence ID" value="GAA6409939.1"/>
    <property type="molecule type" value="Genomic_DNA"/>
</dbReference>
<sequence>MRIAVLSDTHGLLRPEVMEIVNTCDVVLHGGDINTQKIADELSKDKPLYIVRGNNDKEWAEHIPVSLRFELDGIGFYMVHNKKEIPLDLTGVDVVVFGHSHKYLEERKDGRLFLNPGSCGKRRFNQEITMAVLELKGGEIEVQRIDISHTEPAIHAPREKDIRKTVENISKGMKKGETIKYMAEKYGCTLEFTEQVCRIIATHPGVTGEGILNKMEVNRIQNPPCQTSLIDDTIA</sequence>
<evidence type="ECO:0000256" key="1">
    <source>
        <dbReference type="ARBA" id="ARBA00008950"/>
    </source>
</evidence>
<evidence type="ECO:0000259" key="5">
    <source>
        <dbReference type="Pfam" id="PF12850"/>
    </source>
</evidence>
<comment type="cofactor">
    <cofactor evidence="4">
        <name>a divalent metal cation</name>
        <dbReference type="ChEBI" id="CHEBI:60240"/>
    </cofactor>
</comment>
<dbReference type="InterPro" id="IPR029052">
    <property type="entry name" value="Metallo-depent_PP-like"/>
</dbReference>
<dbReference type="EC" id="3.1.4.-" evidence="4"/>
<evidence type="ECO:0000256" key="3">
    <source>
        <dbReference type="ARBA" id="ARBA00022801"/>
    </source>
</evidence>
<keyword evidence="2 4" id="KW-0479">Metal-binding</keyword>